<comment type="caution">
    <text evidence="3">The sequence shown here is derived from an EMBL/GenBank/DDBJ whole genome shotgun (WGS) entry which is preliminary data.</text>
</comment>
<proteinExistence type="predicted"/>
<organism evidence="3 4">
    <name type="scientific">Trichonephila clavata</name>
    <name type="common">Joro spider</name>
    <name type="synonym">Nephila clavata</name>
    <dbReference type="NCBI Taxonomy" id="2740835"/>
    <lineage>
        <taxon>Eukaryota</taxon>
        <taxon>Metazoa</taxon>
        <taxon>Ecdysozoa</taxon>
        <taxon>Arthropoda</taxon>
        <taxon>Chelicerata</taxon>
        <taxon>Arachnida</taxon>
        <taxon>Araneae</taxon>
        <taxon>Araneomorphae</taxon>
        <taxon>Entelegynae</taxon>
        <taxon>Araneoidea</taxon>
        <taxon>Nephilidae</taxon>
        <taxon>Trichonephila</taxon>
    </lineage>
</organism>
<keyword evidence="4" id="KW-1185">Reference proteome</keyword>
<feature type="region of interest" description="Disordered" evidence="1">
    <location>
        <begin position="116"/>
        <end position="200"/>
    </location>
</feature>
<protein>
    <submittedName>
        <fullName evidence="3">Uncharacterized protein</fullName>
    </submittedName>
</protein>
<reference evidence="3" key="1">
    <citation type="submission" date="2020-07" db="EMBL/GenBank/DDBJ databases">
        <title>Multicomponent nature underlies the extraordinary mechanical properties of spider dragline silk.</title>
        <authorList>
            <person name="Kono N."/>
            <person name="Nakamura H."/>
            <person name="Mori M."/>
            <person name="Yoshida Y."/>
            <person name="Ohtoshi R."/>
            <person name="Malay A.D."/>
            <person name="Moran D.A.P."/>
            <person name="Tomita M."/>
            <person name="Numata K."/>
            <person name="Arakawa K."/>
        </authorList>
    </citation>
    <scope>NUCLEOTIDE SEQUENCE</scope>
</reference>
<evidence type="ECO:0000313" key="3">
    <source>
        <dbReference type="EMBL" id="GFQ80257.1"/>
    </source>
</evidence>
<name>A0A8X6FHG6_TRICU</name>
<feature type="compositionally biased region" description="Polar residues" evidence="1">
    <location>
        <begin position="162"/>
        <end position="180"/>
    </location>
</feature>
<keyword evidence="2" id="KW-0472">Membrane</keyword>
<evidence type="ECO:0000256" key="1">
    <source>
        <dbReference type="SAM" id="MobiDB-lite"/>
    </source>
</evidence>
<dbReference type="EMBL" id="BMAO01012271">
    <property type="protein sequence ID" value="GFQ80257.1"/>
    <property type="molecule type" value="Genomic_DNA"/>
</dbReference>
<evidence type="ECO:0000256" key="2">
    <source>
        <dbReference type="SAM" id="Phobius"/>
    </source>
</evidence>
<evidence type="ECO:0000313" key="4">
    <source>
        <dbReference type="Proteomes" id="UP000887116"/>
    </source>
</evidence>
<dbReference type="AlphaFoldDB" id="A0A8X6FHG6"/>
<gene>
    <name evidence="3" type="ORF">TNCT_595471</name>
</gene>
<feature type="transmembrane region" description="Helical" evidence="2">
    <location>
        <begin position="61"/>
        <end position="82"/>
    </location>
</feature>
<dbReference type="Proteomes" id="UP000887116">
    <property type="component" value="Unassembled WGS sequence"/>
</dbReference>
<keyword evidence="2" id="KW-0812">Transmembrane</keyword>
<accession>A0A8X6FHG6</accession>
<sequence>MSSFFFNNEKPGSQIQLLLHNGGVDGIWPPSGHEEVPGLNDGVEFSTRSAQERVFDGAKDILFVSIGGGKTIFSLVVIIFWLHGFLPVPSGSPPDPEFPHFSNVPSGTAGGFFKARRRGNPHNVLPGTVQGRSQGGFLDMNESPLPSHPLPRPQPLGRFRQNVPQSVASDARNSSATYPTPQGPFHCPNSIPRGRGYRVY</sequence>
<keyword evidence="2" id="KW-1133">Transmembrane helix</keyword>